<feature type="domain" description="Serpin" evidence="3">
    <location>
        <begin position="95"/>
        <end position="446"/>
    </location>
</feature>
<dbReference type="InterPro" id="IPR000215">
    <property type="entry name" value="Serpin_fam"/>
</dbReference>
<dbReference type="InterPro" id="IPR036186">
    <property type="entry name" value="Serpin_sf"/>
</dbReference>
<dbReference type="PANTHER" id="PTHR11461">
    <property type="entry name" value="SERINE PROTEASE INHIBITOR, SERPIN"/>
    <property type="match status" value="1"/>
</dbReference>
<evidence type="ECO:0000313" key="4">
    <source>
        <dbReference type="EMBL" id="GCC31745.1"/>
    </source>
</evidence>
<dbReference type="Proteomes" id="UP000287033">
    <property type="component" value="Unassembled WGS sequence"/>
</dbReference>
<dbReference type="GO" id="GO:0004867">
    <property type="term" value="F:serine-type endopeptidase inhibitor activity"/>
    <property type="evidence" value="ECO:0007669"/>
    <property type="project" value="InterPro"/>
</dbReference>
<sequence length="447" mass="50925">MKQIFSLLWMGALLQRGTTNRPYIHPFHLFTCNQTKVQEEMDQNNSFLLDLSGVDVTSPVNGSEQRWEDKVQWNVSRSKILSLMTIQKDLGNLWFPRLSPLEGSGVVLMAPFHLYGSLAALSLGTGGITAENFRDHLGLVDHGCISDRHSWVMRWQGRLLEHDILSQQGGLLDTGTWLVVRKGLQLRQAFLWELQWFHPSVQLKTANTSQPHMAEEMINSLIRNATAGRVSNLVNGLSPSTNLVLASYIHFKGKWKTRSQCHGSEFQDFFDVGEDKVQVSMTTWCGKLEYKIDPTYTMVKLPVTGTADIMLVQPAQPDTLESIESSLEVNRIALQSGIVRLVLPRFKWNSTYDVKELYHRMQLPNMLSGQANFSRLNNVQNLTPDQIIQHVIFEVMEDGEKPTPSGHIPFSNTTITMEIRIDKPFFFQVYSRTLNNLLFLGRIKKLH</sequence>
<dbReference type="InterPro" id="IPR042185">
    <property type="entry name" value="Serpin_sf_2"/>
</dbReference>
<feature type="signal peptide" evidence="2">
    <location>
        <begin position="1"/>
        <end position="19"/>
    </location>
</feature>
<accession>A0A401SMW6</accession>
<keyword evidence="5" id="KW-1185">Reference proteome</keyword>
<proteinExistence type="inferred from homology"/>
<dbReference type="PROSITE" id="PS00284">
    <property type="entry name" value="SERPIN"/>
    <property type="match status" value="1"/>
</dbReference>
<organism evidence="4 5">
    <name type="scientific">Chiloscyllium punctatum</name>
    <name type="common">Brownbanded bambooshark</name>
    <name type="synonym">Hemiscyllium punctatum</name>
    <dbReference type="NCBI Taxonomy" id="137246"/>
    <lineage>
        <taxon>Eukaryota</taxon>
        <taxon>Metazoa</taxon>
        <taxon>Chordata</taxon>
        <taxon>Craniata</taxon>
        <taxon>Vertebrata</taxon>
        <taxon>Chondrichthyes</taxon>
        <taxon>Elasmobranchii</taxon>
        <taxon>Galeomorphii</taxon>
        <taxon>Galeoidea</taxon>
        <taxon>Orectolobiformes</taxon>
        <taxon>Hemiscylliidae</taxon>
        <taxon>Chiloscyllium</taxon>
    </lineage>
</organism>
<comment type="similarity">
    <text evidence="1">Belongs to the serpin family.</text>
</comment>
<dbReference type="Gene3D" id="3.30.497.10">
    <property type="entry name" value="Antithrombin, subunit I, domain 2"/>
    <property type="match status" value="1"/>
</dbReference>
<dbReference type="STRING" id="137246.A0A401SMW6"/>
<protein>
    <recommendedName>
        <fullName evidence="3">Serpin domain-containing protein</fullName>
    </recommendedName>
</protein>
<dbReference type="OMA" id="WKTRSQC"/>
<dbReference type="SUPFAM" id="SSF56574">
    <property type="entry name" value="Serpins"/>
    <property type="match status" value="1"/>
</dbReference>
<feature type="chain" id="PRO_5019189258" description="Serpin domain-containing protein" evidence="2">
    <location>
        <begin position="20"/>
        <end position="447"/>
    </location>
</feature>
<reference evidence="4 5" key="1">
    <citation type="journal article" date="2018" name="Nat. Ecol. Evol.">
        <title>Shark genomes provide insights into elasmobranch evolution and the origin of vertebrates.</title>
        <authorList>
            <person name="Hara Y"/>
            <person name="Yamaguchi K"/>
            <person name="Onimaru K"/>
            <person name="Kadota M"/>
            <person name="Koyanagi M"/>
            <person name="Keeley SD"/>
            <person name="Tatsumi K"/>
            <person name="Tanaka K"/>
            <person name="Motone F"/>
            <person name="Kageyama Y"/>
            <person name="Nozu R"/>
            <person name="Adachi N"/>
            <person name="Nishimura O"/>
            <person name="Nakagawa R"/>
            <person name="Tanegashima C"/>
            <person name="Kiyatake I"/>
            <person name="Matsumoto R"/>
            <person name="Murakumo K"/>
            <person name="Nishida K"/>
            <person name="Terakita A"/>
            <person name="Kuratani S"/>
            <person name="Sato K"/>
            <person name="Hyodo S Kuraku.S."/>
        </authorList>
    </citation>
    <scope>NUCLEOTIDE SEQUENCE [LARGE SCALE GENOMIC DNA]</scope>
</reference>
<dbReference type="GO" id="GO:0005615">
    <property type="term" value="C:extracellular space"/>
    <property type="evidence" value="ECO:0007669"/>
    <property type="project" value="InterPro"/>
</dbReference>
<evidence type="ECO:0000259" key="3">
    <source>
        <dbReference type="SMART" id="SM00093"/>
    </source>
</evidence>
<dbReference type="GO" id="GO:0042981">
    <property type="term" value="P:regulation of apoptotic process"/>
    <property type="evidence" value="ECO:0007669"/>
    <property type="project" value="TreeGrafter"/>
</dbReference>
<dbReference type="AlphaFoldDB" id="A0A401SMW6"/>
<dbReference type="InterPro" id="IPR023796">
    <property type="entry name" value="Serpin_dom"/>
</dbReference>
<evidence type="ECO:0000313" key="5">
    <source>
        <dbReference type="Proteomes" id="UP000287033"/>
    </source>
</evidence>
<evidence type="ECO:0000256" key="1">
    <source>
        <dbReference type="RuleBase" id="RU000411"/>
    </source>
</evidence>
<name>A0A401SMW6_CHIPU</name>
<keyword evidence="2" id="KW-0732">Signal</keyword>
<dbReference type="SMART" id="SM00093">
    <property type="entry name" value="SERPIN"/>
    <property type="match status" value="1"/>
</dbReference>
<evidence type="ECO:0000256" key="2">
    <source>
        <dbReference type="SAM" id="SignalP"/>
    </source>
</evidence>
<dbReference type="EMBL" id="BEZZ01000385">
    <property type="protein sequence ID" value="GCC31745.1"/>
    <property type="molecule type" value="Genomic_DNA"/>
</dbReference>
<dbReference type="InterPro" id="IPR023795">
    <property type="entry name" value="Serpin_CS"/>
</dbReference>
<dbReference type="Gene3D" id="2.30.39.10">
    <property type="entry name" value="Alpha-1-antitrypsin, domain 1"/>
    <property type="match status" value="1"/>
</dbReference>
<comment type="caution">
    <text evidence="4">The sequence shown here is derived from an EMBL/GenBank/DDBJ whole genome shotgun (WGS) entry which is preliminary data.</text>
</comment>
<dbReference type="OrthoDB" id="7817921at2759"/>
<dbReference type="PANTHER" id="PTHR11461:SF13">
    <property type="entry name" value="ANGIOTENSINOGEN"/>
    <property type="match status" value="1"/>
</dbReference>
<dbReference type="InterPro" id="IPR042178">
    <property type="entry name" value="Serpin_sf_1"/>
</dbReference>
<gene>
    <name evidence="4" type="ORF">chiPu_0010206</name>
</gene>
<dbReference type="Pfam" id="PF00079">
    <property type="entry name" value="Serpin"/>
    <property type="match status" value="1"/>
</dbReference>